<dbReference type="AlphaFoldDB" id="A0A5N6V1V9"/>
<evidence type="ECO:0000313" key="2">
    <source>
        <dbReference type="Proteomes" id="UP000326950"/>
    </source>
</evidence>
<reference evidence="1 2" key="1">
    <citation type="submission" date="2019-04" db="EMBL/GenBank/DDBJ databases">
        <title>Friends and foes A comparative genomics study of 23 Aspergillus species from section Flavi.</title>
        <authorList>
            <consortium name="DOE Joint Genome Institute"/>
            <person name="Kjaerbolling I."/>
            <person name="Vesth T."/>
            <person name="Frisvad J.C."/>
            <person name="Nybo J.L."/>
            <person name="Theobald S."/>
            <person name="Kildgaard S."/>
            <person name="Isbrandt T."/>
            <person name="Kuo A."/>
            <person name="Sato A."/>
            <person name="Lyhne E.K."/>
            <person name="Kogle M.E."/>
            <person name="Wiebenga A."/>
            <person name="Kun R.S."/>
            <person name="Lubbers R.J."/>
            <person name="Makela M.R."/>
            <person name="Barry K."/>
            <person name="Chovatia M."/>
            <person name="Clum A."/>
            <person name="Daum C."/>
            <person name="Haridas S."/>
            <person name="He G."/>
            <person name="LaButti K."/>
            <person name="Lipzen A."/>
            <person name="Mondo S."/>
            <person name="Riley R."/>
            <person name="Salamov A."/>
            <person name="Simmons B.A."/>
            <person name="Magnuson J.K."/>
            <person name="Henrissat B."/>
            <person name="Mortensen U.H."/>
            <person name="Larsen T.O."/>
            <person name="Devries R.P."/>
            <person name="Grigoriev I.V."/>
            <person name="Machida M."/>
            <person name="Baker S.E."/>
            <person name="Andersen M.R."/>
        </authorList>
    </citation>
    <scope>NUCLEOTIDE SEQUENCE [LARGE SCALE GENOMIC DNA]</scope>
    <source>
        <strain evidence="1 2">CBS 117626</strain>
    </source>
</reference>
<dbReference type="EMBL" id="ML738604">
    <property type="protein sequence ID" value="KAE8164938.1"/>
    <property type="molecule type" value="Genomic_DNA"/>
</dbReference>
<organism evidence="1 2">
    <name type="scientific">Aspergillus tamarii</name>
    <dbReference type="NCBI Taxonomy" id="41984"/>
    <lineage>
        <taxon>Eukaryota</taxon>
        <taxon>Fungi</taxon>
        <taxon>Dikarya</taxon>
        <taxon>Ascomycota</taxon>
        <taxon>Pezizomycotina</taxon>
        <taxon>Eurotiomycetes</taxon>
        <taxon>Eurotiomycetidae</taxon>
        <taxon>Eurotiales</taxon>
        <taxon>Aspergillaceae</taxon>
        <taxon>Aspergillus</taxon>
        <taxon>Aspergillus subgen. Circumdati</taxon>
    </lineage>
</organism>
<name>A0A5N6V1V9_ASPTM</name>
<evidence type="ECO:0000313" key="1">
    <source>
        <dbReference type="EMBL" id="KAE8164938.1"/>
    </source>
</evidence>
<dbReference type="Proteomes" id="UP000326950">
    <property type="component" value="Unassembled WGS sequence"/>
</dbReference>
<proteinExistence type="predicted"/>
<sequence>MFHVISSIKKANHWQYQTTPITGTPYSLNLLVAMKMAMMDPALHSPLADHLAATSDIPPITYRV</sequence>
<dbReference type="OrthoDB" id="3016366at2759"/>
<accession>A0A5N6V1V9</accession>
<keyword evidence="2" id="KW-1185">Reference proteome</keyword>
<gene>
    <name evidence="1" type="ORF">BDV40DRAFT_259536</name>
</gene>
<protein>
    <submittedName>
        <fullName evidence="1">Uncharacterized protein</fullName>
    </submittedName>
</protein>